<dbReference type="PROSITE" id="PS50014">
    <property type="entry name" value="BROMODOMAIN_2"/>
    <property type="match status" value="1"/>
</dbReference>
<reference evidence="5 6" key="1">
    <citation type="journal article" date="2015" name="Fungal Genet. Biol.">
        <title>Evolution of novel wood decay mechanisms in Agaricales revealed by the genome sequences of Fistulina hepatica and Cylindrobasidium torrendii.</title>
        <authorList>
            <person name="Floudas D."/>
            <person name="Held B.W."/>
            <person name="Riley R."/>
            <person name="Nagy L.G."/>
            <person name="Koehler G."/>
            <person name="Ransdell A.S."/>
            <person name="Younus H."/>
            <person name="Chow J."/>
            <person name="Chiniquy J."/>
            <person name="Lipzen A."/>
            <person name="Tritt A."/>
            <person name="Sun H."/>
            <person name="Haridas S."/>
            <person name="LaButti K."/>
            <person name="Ohm R.A."/>
            <person name="Kues U."/>
            <person name="Blanchette R.A."/>
            <person name="Grigoriev I.V."/>
            <person name="Minto R.E."/>
            <person name="Hibbett D.S."/>
        </authorList>
    </citation>
    <scope>NUCLEOTIDE SEQUENCE [LARGE SCALE GENOMIC DNA]</scope>
    <source>
        <strain evidence="5 6">FP15055 ss-10</strain>
    </source>
</reference>
<dbReference type="InterPro" id="IPR001487">
    <property type="entry name" value="Bromodomain"/>
</dbReference>
<dbReference type="GO" id="GO:0005198">
    <property type="term" value="F:structural molecule activity"/>
    <property type="evidence" value="ECO:0007669"/>
    <property type="project" value="TreeGrafter"/>
</dbReference>
<dbReference type="InterPro" id="IPR009072">
    <property type="entry name" value="Histone-fold"/>
</dbReference>
<evidence type="ECO:0000313" key="6">
    <source>
        <dbReference type="Proteomes" id="UP000054007"/>
    </source>
</evidence>
<dbReference type="PANTHER" id="PTHR47343:SF1">
    <property type="entry name" value="TRANSCRIPTIONAL ACTIVATOR SPT7"/>
    <property type="match status" value="1"/>
</dbReference>
<dbReference type="Gene3D" id="1.10.20.10">
    <property type="entry name" value="Histone, subunit A"/>
    <property type="match status" value="1"/>
</dbReference>
<gene>
    <name evidence="5" type="ORF">CYLTODRAFT_490531</name>
</gene>
<dbReference type="Gene3D" id="1.20.920.10">
    <property type="entry name" value="Bromodomain-like"/>
    <property type="match status" value="1"/>
</dbReference>
<organism evidence="5 6">
    <name type="scientific">Cylindrobasidium torrendii FP15055 ss-10</name>
    <dbReference type="NCBI Taxonomy" id="1314674"/>
    <lineage>
        <taxon>Eukaryota</taxon>
        <taxon>Fungi</taxon>
        <taxon>Dikarya</taxon>
        <taxon>Basidiomycota</taxon>
        <taxon>Agaricomycotina</taxon>
        <taxon>Agaricomycetes</taxon>
        <taxon>Agaricomycetidae</taxon>
        <taxon>Agaricales</taxon>
        <taxon>Marasmiineae</taxon>
        <taxon>Physalacriaceae</taxon>
        <taxon>Cylindrobasidium</taxon>
    </lineage>
</organism>
<feature type="compositionally biased region" description="Basic and acidic residues" evidence="3">
    <location>
        <begin position="599"/>
        <end position="622"/>
    </location>
</feature>
<evidence type="ECO:0000256" key="2">
    <source>
        <dbReference type="PROSITE-ProRule" id="PRU00035"/>
    </source>
</evidence>
<dbReference type="InterPro" id="IPR018359">
    <property type="entry name" value="Bromodomain_CS"/>
</dbReference>
<dbReference type="EMBL" id="KN880523">
    <property type="protein sequence ID" value="KIY67539.1"/>
    <property type="molecule type" value="Genomic_DNA"/>
</dbReference>
<feature type="region of interest" description="Disordered" evidence="3">
    <location>
        <begin position="307"/>
        <end position="327"/>
    </location>
</feature>
<dbReference type="Proteomes" id="UP000054007">
    <property type="component" value="Unassembled WGS sequence"/>
</dbReference>
<dbReference type="OrthoDB" id="21449at2759"/>
<dbReference type="SMART" id="SM00297">
    <property type="entry name" value="BROMO"/>
    <property type="match status" value="1"/>
</dbReference>
<dbReference type="AlphaFoldDB" id="A0A0D7BBI7"/>
<dbReference type="GO" id="GO:0000124">
    <property type="term" value="C:SAGA complex"/>
    <property type="evidence" value="ECO:0007669"/>
    <property type="project" value="InterPro"/>
</dbReference>
<evidence type="ECO:0000256" key="3">
    <source>
        <dbReference type="SAM" id="MobiDB-lite"/>
    </source>
</evidence>
<dbReference type="PANTHER" id="PTHR47343">
    <property type="entry name" value="TRANSCRIPTIONAL ACTIVATOR SPT7"/>
    <property type="match status" value="1"/>
</dbReference>
<dbReference type="PRINTS" id="PR00503">
    <property type="entry name" value="BROMODOMAIN"/>
</dbReference>
<keyword evidence="6" id="KW-1185">Reference proteome</keyword>
<name>A0A0D7BBI7_9AGAR</name>
<dbReference type="GO" id="GO:0006357">
    <property type="term" value="P:regulation of transcription by RNA polymerase II"/>
    <property type="evidence" value="ECO:0007669"/>
    <property type="project" value="TreeGrafter"/>
</dbReference>
<dbReference type="InterPro" id="IPR037782">
    <property type="entry name" value="Spt7"/>
</dbReference>
<dbReference type="GO" id="GO:0046695">
    <property type="term" value="C:SLIK (SAGA-like) complex"/>
    <property type="evidence" value="ECO:0007669"/>
    <property type="project" value="InterPro"/>
</dbReference>
<feature type="domain" description="Bromo" evidence="4">
    <location>
        <begin position="52"/>
        <end position="122"/>
    </location>
</feature>
<dbReference type="GO" id="GO:0046982">
    <property type="term" value="F:protein heterodimerization activity"/>
    <property type="evidence" value="ECO:0007669"/>
    <property type="project" value="InterPro"/>
</dbReference>
<dbReference type="CDD" id="cd22927">
    <property type="entry name" value="HFD_SPT7"/>
    <property type="match status" value="1"/>
</dbReference>
<feature type="region of interest" description="Disordered" evidence="3">
    <location>
        <begin position="246"/>
        <end position="273"/>
    </location>
</feature>
<dbReference type="Pfam" id="PF00439">
    <property type="entry name" value="Bromodomain"/>
    <property type="match status" value="1"/>
</dbReference>
<dbReference type="STRING" id="1314674.A0A0D7BBI7"/>
<dbReference type="InterPro" id="IPR036427">
    <property type="entry name" value="Bromodomain-like_sf"/>
</dbReference>
<feature type="region of interest" description="Disordered" evidence="3">
    <location>
        <begin position="554"/>
        <end position="664"/>
    </location>
</feature>
<dbReference type="GO" id="GO:0006325">
    <property type="term" value="P:chromatin organization"/>
    <property type="evidence" value="ECO:0007669"/>
    <property type="project" value="UniProtKB-ARBA"/>
</dbReference>
<dbReference type="SUPFAM" id="SSF47370">
    <property type="entry name" value="Bromodomain"/>
    <property type="match status" value="1"/>
</dbReference>
<protein>
    <recommendedName>
        <fullName evidence="4">Bromo domain-containing protein</fullName>
    </recommendedName>
</protein>
<accession>A0A0D7BBI7</accession>
<evidence type="ECO:0000313" key="5">
    <source>
        <dbReference type="EMBL" id="KIY67539.1"/>
    </source>
</evidence>
<keyword evidence="1 2" id="KW-0103">Bromodomain</keyword>
<dbReference type="PROSITE" id="PS00633">
    <property type="entry name" value="BROMODOMAIN_1"/>
    <property type="match status" value="1"/>
</dbReference>
<evidence type="ECO:0000256" key="1">
    <source>
        <dbReference type="ARBA" id="ARBA00023117"/>
    </source>
</evidence>
<feature type="compositionally biased region" description="Pro residues" evidence="3">
    <location>
        <begin position="561"/>
        <end position="576"/>
    </location>
</feature>
<evidence type="ECO:0000259" key="4">
    <source>
        <dbReference type="PROSITE" id="PS50014"/>
    </source>
</evidence>
<sequence length="664" mass="73962">MNNLLRTLTQTELSSDLRLLLQNVKDQRSGDKVEPFYEAIESVLAELRASTFDNHDADAFLRPVSKTDFPDYTTIITDPMDFGTMQKKARAKGYRSKAEFNADLEKIWRNCYMYNTTEGHHLHKCVERLKIKARRLLANITDRRERSDPTIPTPKRKGIDAPVFRLNLAPPQRTIRGLEGMPPRTGEGMAHFLQREAGIPEPLSPEPVDDAGERPRKRIKLEEGVEAVEDPDEWWNIMRTPDVLVNGVPPTFQPKRPRRRKARPPTSHGNGMLKLMNNNIRTIKRLRRTNAKFGALSEEVQDEPDIVEVDDPPEDVPWPTPPEVDERSGEQCLRWMGTKVLEHAGFQGTTKSTLDVLASVASDYLYNVGRTIKFLCDKHGSTMSPEEIILHTLFESGVTRIQDLERYVRDDVERYGVRLGELENKIVGAYREAASGGVTMDDEAMFEDDDEEDVGILALGDFADAVGVDYLGLRELGIAEELGLSNLTIPKKLLRRRRNNASAPVRTASPPPLYPPPPPLLPLTVDQIPDQIGLLQPLYKAKIQPSGIGFPMLMAPDGAPLQPPVPPGDAPLPDEVPAPAQMKMGPLGQIGATGAQSKKANDKKKEKEAKEKGKEKKERGKEVNGVNGTGEAEPPAKTKSKKKKKVTLDPQMEQMQGVIAPARG</sequence>
<proteinExistence type="predicted"/>